<name>A0A1A8ZFW6_PLAOA</name>
<dbReference type="Proteomes" id="UP000078555">
    <property type="component" value="Unassembled WGS sequence"/>
</dbReference>
<reference evidence="3" key="1">
    <citation type="submission" date="2016-05" db="EMBL/GenBank/DDBJ databases">
        <authorList>
            <person name="Naeem Raeece"/>
        </authorList>
    </citation>
    <scope>NUCLEOTIDE SEQUENCE [LARGE SCALE GENOMIC DNA]</scope>
</reference>
<sequence length="92" mass="10761">MEFIDAEQVSPPPPCHPAPSFFPTQFDIMRLDTIYHDDNEEDVPTLLSYSSERNRSRNNDFKLTRNRSNQNNYVTSRNVSPPQKYAENIELL</sequence>
<keyword evidence="3" id="KW-1185">Reference proteome</keyword>
<proteinExistence type="predicted"/>
<feature type="compositionally biased region" description="Basic and acidic residues" evidence="1">
    <location>
        <begin position="52"/>
        <end position="63"/>
    </location>
</feature>
<evidence type="ECO:0000313" key="3">
    <source>
        <dbReference type="Proteomes" id="UP000078555"/>
    </source>
</evidence>
<feature type="compositionally biased region" description="Polar residues" evidence="1">
    <location>
        <begin position="66"/>
        <end position="81"/>
    </location>
</feature>
<organism evidence="2 3">
    <name type="scientific">Plasmodium ovale wallikeri</name>
    <dbReference type="NCBI Taxonomy" id="864142"/>
    <lineage>
        <taxon>Eukaryota</taxon>
        <taxon>Sar</taxon>
        <taxon>Alveolata</taxon>
        <taxon>Apicomplexa</taxon>
        <taxon>Aconoidasida</taxon>
        <taxon>Haemosporida</taxon>
        <taxon>Plasmodiidae</taxon>
        <taxon>Plasmodium</taxon>
        <taxon>Plasmodium (Plasmodium)</taxon>
    </lineage>
</organism>
<protein>
    <submittedName>
        <fullName evidence="2">Sortilin, putative</fullName>
    </submittedName>
</protein>
<dbReference type="EMBL" id="FLRD01000125">
    <property type="protein sequence ID" value="SBT42901.1"/>
    <property type="molecule type" value="Genomic_DNA"/>
</dbReference>
<dbReference type="AlphaFoldDB" id="A0A1A8ZFW6"/>
<accession>A0A1A8ZFW6</accession>
<evidence type="ECO:0000313" key="2">
    <source>
        <dbReference type="EMBL" id="SBT42901.1"/>
    </source>
</evidence>
<gene>
    <name evidence="2" type="ORF">POVWA1_046900</name>
</gene>
<evidence type="ECO:0000256" key="1">
    <source>
        <dbReference type="SAM" id="MobiDB-lite"/>
    </source>
</evidence>
<feature type="region of interest" description="Disordered" evidence="1">
    <location>
        <begin position="45"/>
        <end position="92"/>
    </location>
</feature>